<dbReference type="CDD" id="cd16405">
    <property type="entry name" value="RepB_like_N"/>
    <property type="match status" value="1"/>
</dbReference>
<evidence type="ECO:0000259" key="2">
    <source>
        <dbReference type="SMART" id="SM00470"/>
    </source>
</evidence>
<organism evidence="3 4">
    <name type="scientific">Rhizobium paknamense</name>
    <dbReference type="NCBI Taxonomy" id="1206817"/>
    <lineage>
        <taxon>Bacteria</taxon>
        <taxon>Pseudomonadati</taxon>
        <taxon>Pseudomonadota</taxon>
        <taxon>Alphaproteobacteria</taxon>
        <taxon>Hyphomicrobiales</taxon>
        <taxon>Rhizobiaceae</taxon>
        <taxon>Rhizobium/Agrobacterium group</taxon>
        <taxon>Rhizobium</taxon>
    </lineage>
</organism>
<gene>
    <name evidence="3" type="ORF">QO005_004580</name>
</gene>
<dbReference type="InterPro" id="IPR011111">
    <property type="entry name" value="Plasmid_RepB"/>
</dbReference>
<dbReference type="InterPro" id="IPR036086">
    <property type="entry name" value="ParB/Sulfiredoxin_sf"/>
</dbReference>
<comment type="similarity">
    <text evidence="1">Belongs to the ParB family.</text>
</comment>
<feature type="domain" description="ParB-like N-terminal" evidence="2">
    <location>
        <begin position="53"/>
        <end position="142"/>
    </location>
</feature>
<dbReference type="SUPFAM" id="SSF110849">
    <property type="entry name" value="ParB/Sulfiredoxin"/>
    <property type="match status" value="1"/>
</dbReference>
<accession>A0ABU0IIY3</accession>
<name>A0ABU0IIY3_9HYPH</name>
<dbReference type="PANTHER" id="PTHR33375">
    <property type="entry name" value="CHROMOSOME-PARTITIONING PROTEIN PARB-RELATED"/>
    <property type="match status" value="1"/>
</dbReference>
<proteinExistence type="inferred from homology"/>
<protein>
    <submittedName>
        <fullName evidence="3">ParB family chromosome partitioning protein</fullName>
    </submittedName>
</protein>
<dbReference type="SMART" id="SM00470">
    <property type="entry name" value="ParB"/>
    <property type="match status" value="1"/>
</dbReference>
<dbReference type="InterPro" id="IPR050336">
    <property type="entry name" value="Chromosome_partition/occlusion"/>
</dbReference>
<evidence type="ECO:0000256" key="1">
    <source>
        <dbReference type="ARBA" id="ARBA00006295"/>
    </source>
</evidence>
<dbReference type="EMBL" id="JAUSWH010000026">
    <property type="protein sequence ID" value="MDQ0458220.1"/>
    <property type="molecule type" value="Genomic_DNA"/>
</dbReference>
<dbReference type="InterPro" id="IPR037972">
    <property type="entry name" value="RepB_N"/>
</dbReference>
<dbReference type="SUPFAM" id="SSF109709">
    <property type="entry name" value="KorB DNA-binding domain-like"/>
    <property type="match status" value="1"/>
</dbReference>
<reference evidence="3 4" key="1">
    <citation type="submission" date="2023-07" db="EMBL/GenBank/DDBJ databases">
        <title>Genomic Encyclopedia of Type Strains, Phase IV (KMG-IV): sequencing the most valuable type-strain genomes for metagenomic binning, comparative biology and taxonomic classification.</title>
        <authorList>
            <person name="Goeker M."/>
        </authorList>
    </citation>
    <scope>NUCLEOTIDE SEQUENCE [LARGE SCALE GENOMIC DNA]</scope>
    <source>
        <strain evidence="3 4">DSM 100301</strain>
    </source>
</reference>
<dbReference type="Pfam" id="PF02195">
    <property type="entry name" value="ParB_N"/>
    <property type="match status" value="1"/>
</dbReference>
<dbReference type="RefSeq" id="WP_307160324.1">
    <property type="nucleotide sequence ID" value="NZ_JAUSWH010000026.1"/>
</dbReference>
<dbReference type="Pfam" id="PF07506">
    <property type="entry name" value="RepB"/>
    <property type="match status" value="1"/>
</dbReference>
<dbReference type="Gene3D" id="3.90.1530.30">
    <property type="match status" value="1"/>
</dbReference>
<dbReference type="InterPro" id="IPR004437">
    <property type="entry name" value="ParB/RepB/Spo0J"/>
</dbReference>
<keyword evidence="4" id="KW-1185">Reference proteome</keyword>
<evidence type="ECO:0000313" key="3">
    <source>
        <dbReference type="EMBL" id="MDQ0458220.1"/>
    </source>
</evidence>
<dbReference type="InterPro" id="IPR017819">
    <property type="entry name" value="Plasmid_partition_RepB"/>
</dbReference>
<sequence>MARKNLLAGLTDADDAQAGVTSYPMRGAGKSLVRSLDELARQADKFLEGEAIVELDPNLVDGSFVQDRMAVEGSAFDELVAAIAERGQDSPILVRPKSDGRYQVVFGHRRLHAARKLGRMVRAVVKSIDDRSHVIAQGQENSARTDLSFAERASFARSLDELGYEREVIMAALSADASAVSKMLSVVERIGREKMQAIGPAASVGRERWVELSLLLAKPANRRKAEDLIATPAFDGAASDERFDLLYKALKGTARAVKKGDATTRKATWQAEDKAVVAEITAQTRAYSLSLKAKNAGPFGEFLSARLDALYAQFLAEKAQEEQ</sequence>
<dbReference type="InterPro" id="IPR003115">
    <property type="entry name" value="ParB_N"/>
</dbReference>
<dbReference type="NCBIfam" id="TIGR00180">
    <property type="entry name" value="parB_part"/>
    <property type="match status" value="1"/>
</dbReference>
<dbReference type="NCBIfam" id="TIGR03454">
    <property type="entry name" value="partition_RepB"/>
    <property type="match status" value="1"/>
</dbReference>
<dbReference type="PANTHER" id="PTHR33375:SF1">
    <property type="entry name" value="CHROMOSOME-PARTITIONING PROTEIN PARB-RELATED"/>
    <property type="match status" value="1"/>
</dbReference>
<comment type="caution">
    <text evidence="3">The sequence shown here is derived from an EMBL/GenBank/DDBJ whole genome shotgun (WGS) entry which is preliminary data.</text>
</comment>
<dbReference type="Proteomes" id="UP001235269">
    <property type="component" value="Unassembled WGS sequence"/>
</dbReference>
<evidence type="ECO:0000313" key="4">
    <source>
        <dbReference type="Proteomes" id="UP001235269"/>
    </source>
</evidence>